<dbReference type="Pfam" id="PF08244">
    <property type="entry name" value="Glyco_hydro_32C"/>
    <property type="match status" value="1"/>
</dbReference>
<feature type="compositionally biased region" description="Low complexity" evidence="6">
    <location>
        <begin position="189"/>
        <end position="201"/>
    </location>
</feature>
<evidence type="ECO:0000313" key="10">
    <source>
        <dbReference type="Proteomes" id="UP000481852"/>
    </source>
</evidence>
<evidence type="ECO:0000256" key="1">
    <source>
        <dbReference type="ARBA" id="ARBA00009902"/>
    </source>
</evidence>
<reference evidence="9 10" key="1">
    <citation type="submission" date="2019-08" db="EMBL/GenBank/DDBJ databases">
        <title>In-depth cultivation of the pig gut microbiome towards novel bacterial diversity and tailored functional studies.</title>
        <authorList>
            <person name="Wylensek D."/>
            <person name="Hitch T.C.A."/>
            <person name="Clavel T."/>
        </authorList>
    </citation>
    <scope>NUCLEOTIDE SEQUENCE [LARGE SCALE GENOMIC DNA]</scope>
    <source>
        <strain evidence="9 10">Oil+RF-744-WCA-WT-11</strain>
    </source>
</reference>
<comment type="similarity">
    <text evidence="1 5">Belongs to the glycosyl hydrolase 32 family.</text>
</comment>
<dbReference type="CDD" id="cd18623">
    <property type="entry name" value="GH32_ScrB-like"/>
    <property type="match status" value="1"/>
</dbReference>
<keyword evidence="4 5" id="KW-0326">Glycosidase</keyword>
<dbReference type="Gene3D" id="2.60.120.560">
    <property type="entry name" value="Exo-inulinase, domain 1"/>
    <property type="match status" value="1"/>
</dbReference>
<dbReference type="PANTHER" id="PTHR43101">
    <property type="entry name" value="BETA-FRUCTOSIDASE"/>
    <property type="match status" value="1"/>
</dbReference>
<dbReference type="PANTHER" id="PTHR43101:SF1">
    <property type="entry name" value="BETA-FRUCTOSIDASE"/>
    <property type="match status" value="1"/>
</dbReference>
<dbReference type="EMBL" id="VULZ01000005">
    <property type="protein sequence ID" value="MSS14615.1"/>
    <property type="molecule type" value="Genomic_DNA"/>
</dbReference>
<dbReference type="Proteomes" id="UP000481852">
    <property type="component" value="Unassembled WGS sequence"/>
</dbReference>
<evidence type="ECO:0000313" key="9">
    <source>
        <dbReference type="EMBL" id="MSS14615.1"/>
    </source>
</evidence>
<dbReference type="GO" id="GO:0005975">
    <property type="term" value="P:carbohydrate metabolic process"/>
    <property type="evidence" value="ECO:0007669"/>
    <property type="project" value="InterPro"/>
</dbReference>
<dbReference type="GO" id="GO:0004564">
    <property type="term" value="F:beta-fructofuranosidase activity"/>
    <property type="evidence" value="ECO:0007669"/>
    <property type="project" value="UniProtKB-EC"/>
</dbReference>
<feature type="domain" description="Glycosyl hydrolase family 32 N-terminal" evidence="7">
    <location>
        <begin position="27"/>
        <end position="184"/>
    </location>
</feature>
<comment type="caution">
    <text evidence="9">The sequence shown here is derived from an EMBL/GenBank/DDBJ whole genome shotgun (WGS) entry which is preliminary data.</text>
</comment>
<dbReference type="SUPFAM" id="SSF75005">
    <property type="entry name" value="Arabinanase/levansucrase/invertase"/>
    <property type="match status" value="1"/>
</dbReference>
<protein>
    <recommendedName>
        <fullName evidence="2">beta-fructofuranosidase</fullName>
        <ecNumber evidence="2">3.2.1.26</ecNumber>
    </recommendedName>
</protein>
<evidence type="ECO:0000256" key="4">
    <source>
        <dbReference type="ARBA" id="ARBA00023295"/>
    </source>
</evidence>
<keyword evidence="3 5" id="KW-0378">Hydrolase</keyword>
<dbReference type="SMART" id="SM00640">
    <property type="entry name" value="Glyco_32"/>
    <property type="match status" value="1"/>
</dbReference>
<evidence type="ECO:0000256" key="5">
    <source>
        <dbReference type="RuleBase" id="RU362110"/>
    </source>
</evidence>
<dbReference type="InterPro" id="IPR013148">
    <property type="entry name" value="Glyco_hydro_32_N"/>
</dbReference>
<dbReference type="InterPro" id="IPR013320">
    <property type="entry name" value="ConA-like_dom_sf"/>
</dbReference>
<dbReference type="AlphaFoldDB" id="A0A6L5X4Q5"/>
<evidence type="ECO:0000256" key="6">
    <source>
        <dbReference type="SAM" id="MobiDB-lite"/>
    </source>
</evidence>
<evidence type="ECO:0000256" key="2">
    <source>
        <dbReference type="ARBA" id="ARBA00012758"/>
    </source>
</evidence>
<evidence type="ECO:0000259" key="7">
    <source>
        <dbReference type="Pfam" id="PF00251"/>
    </source>
</evidence>
<dbReference type="InterPro" id="IPR023296">
    <property type="entry name" value="Glyco_hydro_beta-prop_sf"/>
</dbReference>
<dbReference type="Pfam" id="PF00251">
    <property type="entry name" value="Glyco_hydro_32N"/>
    <property type="match status" value="2"/>
</dbReference>
<dbReference type="Gene3D" id="2.115.10.20">
    <property type="entry name" value="Glycosyl hydrolase domain, family 43"/>
    <property type="match status" value="1"/>
</dbReference>
<dbReference type="SUPFAM" id="SSF49899">
    <property type="entry name" value="Concanavalin A-like lectins/glucanases"/>
    <property type="match status" value="1"/>
</dbReference>
<dbReference type="InterPro" id="IPR001362">
    <property type="entry name" value="Glyco_hydro_32"/>
</dbReference>
<proteinExistence type="inferred from homology"/>
<dbReference type="EC" id="3.2.1.26" evidence="2"/>
<feature type="domain" description="Glycosyl hydrolase family 32 N-terminal" evidence="7">
    <location>
        <begin position="220"/>
        <end position="371"/>
    </location>
</feature>
<name>A0A6L5X4Q5_9FIRM</name>
<evidence type="ECO:0000256" key="3">
    <source>
        <dbReference type="ARBA" id="ARBA00022801"/>
    </source>
</evidence>
<gene>
    <name evidence="9" type="ORF">FYJ35_06100</name>
</gene>
<organism evidence="9 10">
    <name type="scientific">Porcincola intestinalis</name>
    <dbReference type="NCBI Taxonomy" id="2606632"/>
    <lineage>
        <taxon>Bacteria</taxon>
        <taxon>Bacillati</taxon>
        <taxon>Bacillota</taxon>
        <taxon>Clostridia</taxon>
        <taxon>Lachnospirales</taxon>
        <taxon>Lachnospiraceae</taxon>
        <taxon>Porcincola</taxon>
    </lineage>
</organism>
<keyword evidence="10" id="KW-1185">Reference proteome</keyword>
<sequence length="551" mass="61578">MKAKQIECIDRGKSMNYFLDSWRPGFHLSPPDGWMSDPVGLCQMNGIYHIFFLYTPGDPTGRSTKVWGHFQGRSLTEMKYEGIAIAAGEHERDGVYPGSALVDEHGMNLFYSGIIRCAPGECPDDENRISNQLLICSEDGRDFSRKTLLLSNPDYPDNLTLMIRDPNVWKENDRYNMVLAAGMKDSPPDGDAAAPSSASSIDEAESCTDGGKKSHRNRPGNGCALVYTSKDRIHWDYLKEYYIPEGFGYQWECPDYFHLDGKTVLSVCPQGLDQEDYHFQNHYSAGYFFVEGETRGGQLVRRESFHEWDQGFDFYAPQTFEDAAGRRILLAWAGMPDASYTNLTADKEGWQGILTVPRQLSVRNGRILQRPVDEILALRQTRLAPMNGEPVSYENGTGELMIGDGDGSVRVRIGSLLQPNVVTLQYEEGVVTLSLESGVRRLSARAAAAAQAEGAVLAADSLVGREDIAEAAARASGGRKLRRAKVGALRNLRILVDSSIIEIFINDGEHVMTTRYYPNHKDSKVRMVNAEYGLRSCQSWEYREMDVPFPV</sequence>
<feature type="domain" description="Glycosyl hydrolase family 32 C-terminal" evidence="8">
    <location>
        <begin position="491"/>
        <end position="539"/>
    </location>
</feature>
<dbReference type="InterPro" id="IPR051214">
    <property type="entry name" value="GH32_Enzymes"/>
</dbReference>
<dbReference type="InterPro" id="IPR013189">
    <property type="entry name" value="Glyco_hydro_32_C"/>
</dbReference>
<feature type="region of interest" description="Disordered" evidence="6">
    <location>
        <begin position="185"/>
        <end position="218"/>
    </location>
</feature>
<accession>A0A6L5X4Q5</accession>
<evidence type="ECO:0000259" key="8">
    <source>
        <dbReference type="Pfam" id="PF08244"/>
    </source>
</evidence>